<protein>
    <submittedName>
        <fullName evidence="1">Uncharacterized protein</fullName>
    </submittedName>
</protein>
<sequence>KQWERERKKHTSFKYVADRVLGNTNDSLYKTIVQRMLTAYEAQGCKMSFKVHFLHSQLTFPPENLGAYSEEQDE</sequence>
<reference evidence="1 2" key="1">
    <citation type="journal article" date="2019" name="Sci. Rep.">
        <title>Orb-weaving spider Araneus ventricosus genome elucidates the spidroin gene catalogue.</title>
        <authorList>
            <person name="Kono N."/>
            <person name="Nakamura H."/>
            <person name="Ohtoshi R."/>
            <person name="Moran D.A.P."/>
            <person name="Shinohara A."/>
            <person name="Yoshida Y."/>
            <person name="Fujiwara M."/>
            <person name="Mori M."/>
            <person name="Tomita M."/>
            <person name="Arakawa K."/>
        </authorList>
    </citation>
    <scope>NUCLEOTIDE SEQUENCE [LARGE SCALE GENOMIC DNA]</scope>
</reference>
<feature type="non-terminal residue" evidence="1">
    <location>
        <position position="1"/>
    </location>
</feature>
<gene>
    <name evidence="1" type="ORF">AVEN_185957_1</name>
</gene>
<proteinExistence type="predicted"/>
<dbReference type="Proteomes" id="UP000499080">
    <property type="component" value="Unassembled WGS sequence"/>
</dbReference>
<name>A0A4Y2PIF1_ARAVE</name>
<evidence type="ECO:0000313" key="2">
    <source>
        <dbReference type="Proteomes" id="UP000499080"/>
    </source>
</evidence>
<dbReference type="AlphaFoldDB" id="A0A4Y2PIF1"/>
<accession>A0A4Y2PIF1</accession>
<keyword evidence="2" id="KW-1185">Reference proteome</keyword>
<evidence type="ECO:0000313" key="1">
    <source>
        <dbReference type="EMBL" id="GBN50260.1"/>
    </source>
</evidence>
<dbReference type="PANTHER" id="PTHR46114:SF1">
    <property type="entry name" value="ZAD DOMAIN-CONTAINING PROTEIN"/>
    <property type="match status" value="1"/>
</dbReference>
<organism evidence="1 2">
    <name type="scientific">Araneus ventricosus</name>
    <name type="common">Orbweaver spider</name>
    <name type="synonym">Epeira ventricosa</name>
    <dbReference type="NCBI Taxonomy" id="182803"/>
    <lineage>
        <taxon>Eukaryota</taxon>
        <taxon>Metazoa</taxon>
        <taxon>Ecdysozoa</taxon>
        <taxon>Arthropoda</taxon>
        <taxon>Chelicerata</taxon>
        <taxon>Arachnida</taxon>
        <taxon>Araneae</taxon>
        <taxon>Araneomorphae</taxon>
        <taxon>Entelegynae</taxon>
        <taxon>Araneoidea</taxon>
        <taxon>Araneidae</taxon>
        <taxon>Araneus</taxon>
    </lineage>
</organism>
<comment type="caution">
    <text evidence="1">The sequence shown here is derived from an EMBL/GenBank/DDBJ whole genome shotgun (WGS) entry which is preliminary data.</text>
</comment>
<dbReference type="EMBL" id="BGPR01215008">
    <property type="protein sequence ID" value="GBN50260.1"/>
    <property type="molecule type" value="Genomic_DNA"/>
</dbReference>
<dbReference type="PANTHER" id="PTHR46114">
    <property type="entry name" value="APPLE DOMAIN-CONTAINING PROTEIN"/>
    <property type="match status" value="1"/>
</dbReference>